<dbReference type="GO" id="GO:0005615">
    <property type="term" value="C:extracellular space"/>
    <property type="evidence" value="ECO:0007669"/>
    <property type="project" value="TreeGrafter"/>
</dbReference>
<feature type="domain" description="VWFD" evidence="3">
    <location>
        <begin position="265"/>
        <end position="433"/>
    </location>
</feature>
<dbReference type="Pfam" id="PF08742">
    <property type="entry name" value="C8"/>
    <property type="match status" value="2"/>
</dbReference>
<feature type="domain" description="VWFD" evidence="3">
    <location>
        <begin position="1"/>
        <end position="81"/>
    </location>
</feature>
<protein>
    <submittedName>
        <fullName evidence="4">FCGBP protein</fullName>
    </submittedName>
</protein>
<evidence type="ECO:0000256" key="1">
    <source>
        <dbReference type="ARBA" id="ARBA00023157"/>
    </source>
</evidence>
<dbReference type="InterPro" id="IPR050780">
    <property type="entry name" value="Mucin_vWF_Thrombospondin_sf"/>
</dbReference>
<dbReference type="CDD" id="cd19941">
    <property type="entry name" value="TIL"/>
    <property type="match status" value="2"/>
</dbReference>
<dbReference type="Proteomes" id="UP000567872">
    <property type="component" value="Unassembled WGS sequence"/>
</dbReference>
<keyword evidence="5" id="KW-1185">Reference proteome</keyword>
<keyword evidence="1" id="KW-1015">Disulfide bond</keyword>
<dbReference type="EMBL" id="VXAA01004790">
    <property type="protein sequence ID" value="NXI69963.1"/>
    <property type="molecule type" value="Genomic_DNA"/>
</dbReference>
<dbReference type="Pfam" id="PF00094">
    <property type="entry name" value="VWD"/>
    <property type="match status" value="2"/>
</dbReference>
<accession>A0A7K9VCV6</accession>
<evidence type="ECO:0000313" key="5">
    <source>
        <dbReference type="Proteomes" id="UP000567872"/>
    </source>
</evidence>
<dbReference type="SUPFAM" id="SSF57567">
    <property type="entry name" value="Serine protease inhibitors"/>
    <property type="match status" value="2"/>
</dbReference>
<dbReference type="AlphaFoldDB" id="A0A7K9VCV6"/>
<dbReference type="InterPro" id="IPR014853">
    <property type="entry name" value="VWF/SSPO/ZAN-like_Cys-rich_dom"/>
</dbReference>
<evidence type="ECO:0000259" key="3">
    <source>
        <dbReference type="PROSITE" id="PS51233"/>
    </source>
</evidence>
<dbReference type="Gene3D" id="2.10.25.10">
    <property type="entry name" value="Laminin"/>
    <property type="match status" value="2"/>
</dbReference>
<dbReference type="SMART" id="SM00216">
    <property type="entry name" value="VWD"/>
    <property type="match status" value="1"/>
</dbReference>
<evidence type="ECO:0000313" key="4">
    <source>
        <dbReference type="EMBL" id="NXI69963.1"/>
    </source>
</evidence>
<dbReference type="InterPro" id="IPR025615">
    <property type="entry name" value="TILa_dom"/>
</dbReference>
<dbReference type="PROSITE" id="PS51233">
    <property type="entry name" value="VWFD"/>
    <property type="match status" value="2"/>
</dbReference>
<dbReference type="PANTHER" id="PTHR11339">
    <property type="entry name" value="EXTRACELLULAR MATRIX GLYCOPROTEIN RELATED"/>
    <property type="match status" value="1"/>
</dbReference>
<reference evidence="4 5" key="1">
    <citation type="submission" date="2019-09" db="EMBL/GenBank/DDBJ databases">
        <title>Bird 10,000 Genomes (B10K) Project - Family phase.</title>
        <authorList>
            <person name="Zhang G."/>
        </authorList>
    </citation>
    <scope>NUCLEOTIDE SEQUENCE [LARGE SCALE GENOMIC DNA]</scope>
    <source>
        <strain evidence="4">B10K-DU-001-57</strain>
        <tissue evidence="4">Muscle</tissue>
    </source>
</reference>
<dbReference type="SMART" id="SM00832">
    <property type="entry name" value="C8"/>
    <property type="match status" value="2"/>
</dbReference>
<dbReference type="PANTHER" id="PTHR11339:SF373">
    <property type="entry name" value="VWFD DOMAIN-CONTAINING PROTEIN"/>
    <property type="match status" value="1"/>
</dbReference>
<dbReference type="OrthoDB" id="6236007at2759"/>
<organism evidence="4 5">
    <name type="scientific">Anseranas semipalmata</name>
    <name type="common">Magpie goose</name>
    <name type="synonym">Anas semipalmata</name>
    <dbReference type="NCBI Taxonomy" id="8851"/>
    <lineage>
        <taxon>Eukaryota</taxon>
        <taxon>Metazoa</taxon>
        <taxon>Chordata</taxon>
        <taxon>Craniata</taxon>
        <taxon>Vertebrata</taxon>
        <taxon>Euteleostomi</taxon>
        <taxon>Archelosauria</taxon>
        <taxon>Archosauria</taxon>
        <taxon>Dinosauria</taxon>
        <taxon>Saurischia</taxon>
        <taxon>Theropoda</taxon>
        <taxon>Coelurosauria</taxon>
        <taxon>Aves</taxon>
        <taxon>Neognathae</taxon>
        <taxon>Galloanserae</taxon>
        <taxon>Anseriformes</taxon>
        <taxon>Anseranatidae</taxon>
        <taxon>Anseranas</taxon>
    </lineage>
</organism>
<comment type="caution">
    <text evidence="4">The sequence shown here is derived from an EMBL/GenBank/DDBJ whole genome shotgun (WGS) entry which is preliminary data.</text>
</comment>
<gene>
    <name evidence="4" type="primary">Fcgbp_2</name>
    <name evidence="4" type="ORF">ANSSEM_R04091</name>
</gene>
<keyword evidence="2" id="KW-0325">Glycoprotein</keyword>
<feature type="non-terminal residue" evidence="4">
    <location>
        <position position="1"/>
    </location>
</feature>
<evidence type="ECO:0000256" key="2">
    <source>
        <dbReference type="ARBA" id="ARBA00023180"/>
    </source>
</evidence>
<dbReference type="Pfam" id="PF12714">
    <property type="entry name" value="TILa"/>
    <property type="match status" value="1"/>
</dbReference>
<dbReference type="InterPro" id="IPR036084">
    <property type="entry name" value="Ser_inhib-like_sf"/>
</dbReference>
<dbReference type="InterPro" id="IPR002919">
    <property type="entry name" value="TIL_dom"/>
</dbReference>
<name>A0A7K9VCV6_ANSSE</name>
<sequence length="582" mass="62784">LHTDFHLTVSFNGHGRLAVTAPSTYIGALCGLCGNFDGDPHNDVPAGVTTVTPAYSKLVPHRCSNRAIISRNQRASREECGLILLSQGPFQSCHPWVDPEGYFQACVTNYCTFRGHKAIICRAVMDYAAACQEARVVLEPWRSKTFCMPSCPPHSHYELNGTGCPTTCGHPSSLGTCDLLGTEGCYCDKGFVLSGERCVPPSDCGCHHQGRYYLRGEEFYPTDGCAERCRCTAEGTVTCWASPCPPGQECRVERGVRGCHSRQRGRCVLLGTRRLVTFDGLNFTLGGSCRYILAKVCQGDGHELEVTLENSGGVTVAVGHSRITMRSRSSLGVYVDGETHTLPLLLGDGKTWVTQEGNSIVLQTAQGHRLVYTATTILLVTVPGTYAGRMCGLCGDFDGDDDNDFKGPDGTWVNGPQELVVAWKALDESGPCLDACETGTDLPPNATVPYRAEDSCGMLVATSGPFGGCHGWVGAGHFLEHCLQEMVLSAGARDTLCRSLQAYTVACQEAGAPVRGWRTEEFCSQRCGRNSRYSLCARSCRGSCARLAHPLPCSGPCFEGCRCDEGFFSESQRCLRPSTCGC</sequence>
<dbReference type="Pfam" id="PF01826">
    <property type="entry name" value="TIL"/>
    <property type="match status" value="2"/>
</dbReference>
<feature type="non-terminal residue" evidence="4">
    <location>
        <position position="582"/>
    </location>
</feature>
<dbReference type="GO" id="GO:0031012">
    <property type="term" value="C:extracellular matrix"/>
    <property type="evidence" value="ECO:0007669"/>
    <property type="project" value="TreeGrafter"/>
</dbReference>
<proteinExistence type="predicted"/>
<dbReference type="InterPro" id="IPR001846">
    <property type="entry name" value="VWF_type-D"/>
</dbReference>